<comment type="caution">
    <text evidence="1">The sequence shown here is derived from an EMBL/GenBank/DDBJ whole genome shotgun (WGS) entry which is preliminary data.</text>
</comment>
<gene>
    <name evidence="1" type="ORF">S03H2_20158</name>
</gene>
<protein>
    <submittedName>
        <fullName evidence="1">Uncharacterized protein</fullName>
    </submittedName>
</protein>
<sequence>MNIDNEKIIGVYGIEVESSVEMLNNYIQNNTNSIIICNLASLFAEEWLENNGYTPEIFTHIGCYG</sequence>
<name>X1FZR1_9ZZZZ</name>
<evidence type="ECO:0000313" key="1">
    <source>
        <dbReference type="EMBL" id="GAH34839.1"/>
    </source>
</evidence>
<proteinExistence type="predicted"/>
<dbReference type="EMBL" id="BARU01010597">
    <property type="protein sequence ID" value="GAH34839.1"/>
    <property type="molecule type" value="Genomic_DNA"/>
</dbReference>
<organism evidence="1">
    <name type="scientific">marine sediment metagenome</name>
    <dbReference type="NCBI Taxonomy" id="412755"/>
    <lineage>
        <taxon>unclassified sequences</taxon>
        <taxon>metagenomes</taxon>
        <taxon>ecological metagenomes</taxon>
    </lineage>
</organism>
<dbReference type="AlphaFoldDB" id="X1FZR1"/>
<accession>X1FZR1</accession>
<reference evidence="1" key="1">
    <citation type="journal article" date="2014" name="Front. Microbiol.">
        <title>High frequency of phylogenetically diverse reductive dehalogenase-homologous genes in deep subseafloor sedimentary metagenomes.</title>
        <authorList>
            <person name="Kawai M."/>
            <person name="Futagami T."/>
            <person name="Toyoda A."/>
            <person name="Takaki Y."/>
            <person name="Nishi S."/>
            <person name="Hori S."/>
            <person name="Arai W."/>
            <person name="Tsubouchi T."/>
            <person name="Morono Y."/>
            <person name="Uchiyama I."/>
            <person name="Ito T."/>
            <person name="Fujiyama A."/>
            <person name="Inagaki F."/>
            <person name="Takami H."/>
        </authorList>
    </citation>
    <scope>NUCLEOTIDE SEQUENCE</scope>
    <source>
        <strain evidence="1">Expedition CK06-06</strain>
    </source>
</reference>